<evidence type="ECO:0000256" key="1">
    <source>
        <dbReference type="ARBA" id="ARBA00016551"/>
    </source>
</evidence>
<accession>A0ABM1E1B2</accession>
<dbReference type="Pfam" id="PF07258">
    <property type="entry name" value="COMM_domain"/>
    <property type="match status" value="1"/>
</dbReference>
<sequence length="213" mass="24557">MAPLGCYVLCRYKIIIRVMADDNENECFLAMLHGIAKQDYYGEETITDGIIKDQIYPQIPDDEFSRILLKARNMLKNIASADMDFDQLDAFLVSQAQKKERGITDSQAQLYMKFWKSHKQRIHDSLVSRTRWSNSLKGMNWRIDMKVQSRSGQEVNVPTAIIELQVANEHTSKENEEGVQFELDATQLSNILERLNDAHNSIRAFQSKQDQPA</sequence>
<gene>
    <name evidence="5" type="primary">LOC106807970</name>
</gene>
<organism evidence="4 5">
    <name type="scientific">Priapulus caudatus</name>
    <name type="common">Priapulid worm</name>
    <dbReference type="NCBI Taxonomy" id="37621"/>
    <lineage>
        <taxon>Eukaryota</taxon>
        <taxon>Metazoa</taxon>
        <taxon>Ecdysozoa</taxon>
        <taxon>Scalidophora</taxon>
        <taxon>Priapulida</taxon>
        <taxon>Priapulimorpha</taxon>
        <taxon>Priapulimorphida</taxon>
        <taxon>Priapulidae</taxon>
        <taxon>Priapulus</taxon>
    </lineage>
</organism>
<evidence type="ECO:0000259" key="3">
    <source>
        <dbReference type="PROSITE" id="PS51269"/>
    </source>
</evidence>
<protein>
    <recommendedName>
        <fullName evidence="1">COMM domain-containing protein 1</fullName>
    </recommendedName>
</protein>
<dbReference type="Proteomes" id="UP000695022">
    <property type="component" value="Unplaced"/>
</dbReference>
<feature type="domain" description="COMM" evidence="3">
    <location>
        <begin position="135"/>
        <end position="206"/>
    </location>
</feature>
<dbReference type="PROSITE" id="PS51269">
    <property type="entry name" value="COMM"/>
    <property type="match status" value="1"/>
</dbReference>
<dbReference type="Pfam" id="PF17221">
    <property type="entry name" value="COMMD1_N"/>
    <property type="match status" value="1"/>
</dbReference>
<evidence type="ECO:0000256" key="2">
    <source>
        <dbReference type="ARBA" id="ARBA00093455"/>
    </source>
</evidence>
<dbReference type="InterPro" id="IPR037351">
    <property type="entry name" value="Murr1"/>
</dbReference>
<reference evidence="5" key="1">
    <citation type="submission" date="2025-08" db="UniProtKB">
        <authorList>
            <consortium name="RefSeq"/>
        </authorList>
    </citation>
    <scope>IDENTIFICATION</scope>
</reference>
<dbReference type="InterPro" id="IPR033776">
    <property type="entry name" value="COMMD1_N"/>
</dbReference>
<comment type="similarity">
    <text evidence="2">Belongs to the COMM domain-containing protein 1 family.</text>
</comment>
<dbReference type="GeneID" id="106807970"/>
<evidence type="ECO:0000313" key="4">
    <source>
        <dbReference type="Proteomes" id="UP000695022"/>
    </source>
</evidence>
<dbReference type="PANTHER" id="PTHR21199">
    <property type="entry name" value="COMM DOMAIN-CONTAINING PROTEIN 1"/>
    <property type="match status" value="1"/>
</dbReference>
<dbReference type="PANTHER" id="PTHR21199:SF1">
    <property type="entry name" value="COMM DOMAIN-CONTAINING PROTEIN 1"/>
    <property type="match status" value="1"/>
</dbReference>
<evidence type="ECO:0000313" key="5">
    <source>
        <dbReference type="RefSeq" id="XP_014665983.1"/>
    </source>
</evidence>
<keyword evidence="4" id="KW-1185">Reference proteome</keyword>
<proteinExistence type="inferred from homology"/>
<dbReference type="InterPro" id="IPR017920">
    <property type="entry name" value="COMM"/>
</dbReference>
<name>A0ABM1E1B2_PRICU</name>
<dbReference type="RefSeq" id="XP_014665983.1">
    <property type="nucleotide sequence ID" value="XM_014810497.1"/>
</dbReference>